<feature type="domain" description="GmrSD restriction endonucleases N-terminal" evidence="1">
    <location>
        <begin position="30"/>
        <end position="255"/>
    </location>
</feature>
<evidence type="ECO:0000313" key="2">
    <source>
        <dbReference type="EMBL" id="KAA6435956.1"/>
    </source>
</evidence>
<dbReference type="Pfam" id="PF03235">
    <property type="entry name" value="GmrSD_N"/>
    <property type="match status" value="1"/>
</dbReference>
<accession>A0A5M8QMJ9</accession>
<dbReference type="OrthoDB" id="9787127at2"/>
<evidence type="ECO:0000259" key="1">
    <source>
        <dbReference type="Pfam" id="PF03235"/>
    </source>
</evidence>
<dbReference type="PANTHER" id="PTHR37292">
    <property type="entry name" value="VNG6097C"/>
    <property type="match status" value="1"/>
</dbReference>
<keyword evidence="3" id="KW-1185">Reference proteome</keyword>
<organism evidence="2 3">
    <name type="scientific">Agrococcus sediminis</name>
    <dbReference type="NCBI Taxonomy" id="2599924"/>
    <lineage>
        <taxon>Bacteria</taxon>
        <taxon>Bacillati</taxon>
        <taxon>Actinomycetota</taxon>
        <taxon>Actinomycetes</taxon>
        <taxon>Micrococcales</taxon>
        <taxon>Microbacteriaceae</taxon>
        <taxon>Agrococcus</taxon>
    </lineage>
</organism>
<dbReference type="InterPro" id="IPR004919">
    <property type="entry name" value="GmrSD_N"/>
</dbReference>
<dbReference type="Proteomes" id="UP000323221">
    <property type="component" value="Unassembled WGS sequence"/>
</dbReference>
<evidence type="ECO:0000313" key="3">
    <source>
        <dbReference type="Proteomes" id="UP000323221"/>
    </source>
</evidence>
<name>A0A5M8QMJ9_9MICO</name>
<comment type="caution">
    <text evidence="2">The sequence shown here is derived from an EMBL/GenBank/DDBJ whole genome shotgun (WGS) entry which is preliminary data.</text>
</comment>
<proteinExistence type="predicted"/>
<gene>
    <name evidence="2" type="ORF">FQ330_00535</name>
</gene>
<reference evidence="2 3" key="1">
    <citation type="submission" date="2019-08" db="EMBL/GenBank/DDBJ databases">
        <title>Agrococcus lahaulensis sp. nov., isolated from a cold desert of the Indian Himalayas.</title>
        <authorList>
            <person name="Qu J.H."/>
        </authorList>
    </citation>
    <scope>NUCLEOTIDE SEQUENCE [LARGE SCALE GENOMIC DNA]</scope>
    <source>
        <strain evidence="2 3">NS18</strain>
    </source>
</reference>
<protein>
    <submittedName>
        <fullName evidence="2">DUF262 domain-containing protein</fullName>
    </submittedName>
</protein>
<dbReference type="PANTHER" id="PTHR37292:SF2">
    <property type="entry name" value="DUF262 DOMAIN-CONTAINING PROTEIN"/>
    <property type="match status" value="1"/>
</dbReference>
<dbReference type="EMBL" id="VOIR01000011">
    <property type="protein sequence ID" value="KAA6435956.1"/>
    <property type="molecule type" value="Genomic_DNA"/>
</dbReference>
<dbReference type="AlphaFoldDB" id="A0A5M8QMJ9"/>
<sequence>MCAFHPEDDGEVAISVAELVEQRSSPTDRWNLALVQRAEVWDELRMRHLLDSLLADYPIGAILLSSVAEPTRQVVVEAGGARFEEDAVAGSWQVLDGQQRINALFSVFTDRGHYGRFLLDMLMVRPAPQPAQIRRAKERAIPHIHHLSSADEELAQRASCIDLSNWFGWMTARGGVDLSELDATSVASLLRDLDPLFEGQLSPQEAETAADNLRRLLRAWKKRIPVLRARVDTPLDVLEVFTRINLGGVDVAGADVYFAGVKTFWPDAERRIDDFLSSVPVLRDRVSTLRFLSRLAARGLGQSDVLPMTVERLAGPKGALLREALTELAAPDDDVRAKLAAFVPWFTEKSELGYVLHEVGPELWEDVLAWVAASPDADEARFERNIEAIDAYLLGATLFQYRQVMGDTFRRLSFGEVLHAGSLGDDFPLEQIVAATRAKTELRGGRGRAVIGLGSEDERLTLASRHGRTLTALAQRIPYTSAPADTFDWDHIFPQGQAHRMWKPGKYGRALHHEHRHLVHSTGNFWALTSSANRSLKDMVGDEKFARLREWLDEGNGRQIWEEQRWSITPGEIANFVAVNEGLNDEPESINNAMELFRSTVHGRALRLLDEARRRFPAIDLFAADPLGAKRDPSPLLYDYRGALGLEVGDLDLHSVDRDEARHRLRHRAQRLFNLIAPRLGAERQLEDSWLWNSRGGGRLERAFACFALAGGNCIELMLQWESAGGVSVQIKAYPRRDRPGAVYPEFDHLPLARWADTDHEIVEQFMSEVERVEALHPRQ</sequence>
<dbReference type="RefSeq" id="WP_146354331.1">
    <property type="nucleotide sequence ID" value="NZ_VOIR01000011.1"/>
</dbReference>